<dbReference type="InterPro" id="IPR041698">
    <property type="entry name" value="Methyltransf_25"/>
</dbReference>
<evidence type="ECO:0000256" key="2">
    <source>
        <dbReference type="ARBA" id="ARBA00022679"/>
    </source>
</evidence>
<evidence type="ECO:0000256" key="1">
    <source>
        <dbReference type="ARBA" id="ARBA00022603"/>
    </source>
</evidence>
<accession>A0A8E4G724</accession>
<reference evidence="4 6" key="1">
    <citation type="submission" date="2020-07" db="EMBL/GenBank/DDBJ databases">
        <authorList>
            <person name="Teixeira M."/>
        </authorList>
    </citation>
    <scope>NUCLEOTIDE SEQUENCE</scope>
    <source>
        <strain evidence="5">1</strain>
        <strain evidence="4">Xanthomonas sp. CPBF 367</strain>
    </source>
</reference>
<dbReference type="AlphaFoldDB" id="A0A8E4G724"/>
<dbReference type="RefSeq" id="WP_180707891.1">
    <property type="nucleotide sequence ID" value="NZ_LR861803.1"/>
</dbReference>
<evidence type="ECO:0000313" key="5">
    <source>
        <dbReference type="EMBL" id="CAD1793631.1"/>
    </source>
</evidence>
<dbReference type="GO" id="GO:0008168">
    <property type="term" value="F:methyltransferase activity"/>
    <property type="evidence" value="ECO:0007669"/>
    <property type="project" value="UniProtKB-KW"/>
</dbReference>
<dbReference type="Gene3D" id="3.40.50.150">
    <property type="entry name" value="Vaccinia Virus protein VP39"/>
    <property type="match status" value="1"/>
</dbReference>
<feature type="domain" description="Methyltransferase" evidence="3">
    <location>
        <begin position="94"/>
        <end position="186"/>
    </location>
</feature>
<dbReference type="EMBL" id="LR824641">
    <property type="protein sequence ID" value="CAD0332151.1"/>
    <property type="molecule type" value="Genomic_DNA"/>
</dbReference>
<dbReference type="InterPro" id="IPR029063">
    <property type="entry name" value="SAM-dependent_MTases_sf"/>
</dbReference>
<evidence type="ECO:0000259" key="3">
    <source>
        <dbReference type="Pfam" id="PF13649"/>
    </source>
</evidence>
<organism evidence="4">
    <name type="scientific">Xanthomonas euroxanthea</name>
    <dbReference type="NCBI Taxonomy" id="2259622"/>
    <lineage>
        <taxon>Bacteria</taxon>
        <taxon>Pseudomonadati</taxon>
        <taxon>Pseudomonadota</taxon>
        <taxon>Gammaproteobacteria</taxon>
        <taxon>Lysobacterales</taxon>
        <taxon>Lysobacteraceae</taxon>
        <taxon>Xanthomonas</taxon>
    </lineage>
</organism>
<protein>
    <submittedName>
        <fullName evidence="4">Class I SAM-dependent methyltransferase</fullName>
    </submittedName>
</protein>
<dbReference type="PANTHER" id="PTHR43861:SF1">
    <property type="entry name" value="TRANS-ACONITATE 2-METHYLTRANSFERASE"/>
    <property type="match status" value="1"/>
</dbReference>
<dbReference type="GO" id="GO:0032259">
    <property type="term" value="P:methylation"/>
    <property type="evidence" value="ECO:0007669"/>
    <property type="project" value="UniProtKB-KW"/>
</dbReference>
<evidence type="ECO:0000313" key="6">
    <source>
        <dbReference type="Proteomes" id="UP000515493"/>
    </source>
</evidence>
<sequence length="280" mass="31378">MRAGSPTLRDRLQQVPELESVDGVFVQRSLADDPFEQQYLEVRRKEGRLYTDAQVRSLPRPGGKLGASLEWQVRALSSALLVRHLRAQAGEGAIAELGCGNGWLSQLLAQSLQRDVCGIDVNRTELAQAARVFGHDQRLSFIAADIHTLALPRDLFDVIVIPACIQYFADPAALVIRLLAQLRDGGELHILDSPLYADAHAADASAARSLRYFTELGVPALAAHYHQHTYASFDRFAVQRLFDPRGPGARLRRMLKLKQPHFPWLCFRKRDNLTLLDKIR</sequence>
<keyword evidence="2 4" id="KW-0808">Transferase</keyword>
<gene>
    <name evidence="4" type="ORF">XSP_002703</name>
</gene>
<dbReference type="Proteomes" id="UP000515493">
    <property type="component" value="Chromosome"/>
</dbReference>
<dbReference type="CDD" id="cd02440">
    <property type="entry name" value="AdoMet_MTases"/>
    <property type="match status" value="1"/>
</dbReference>
<proteinExistence type="predicted"/>
<evidence type="ECO:0000313" key="4">
    <source>
        <dbReference type="EMBL" id="CAD0332151.1"/>
    </source>
</evidence>
<dbReference type="PANTHER" id="PTHR43861">
    <property type="entry name" value="TRANS-ACONITATE 2-METHYLTRANSFERASE-RELATED"/>
    <property type="match status" value="1"/>
</dbReference>
<keyword evidence="1 4" id="KW-0489">Methyltransferase</keyword>
<dbReference type="EMBL" id="LR861803">
    <property type="protein sequence ID" value="CAD1793631.1"/>
    <property type="molecule type" value="Genomic_DNA"/>
</dbReference>
<name>A0A8E4G724_9XANT</name>
<dbReference type="Pfam" id="PF13649">
    <property type="entry name" value="Methyltransf_25"/>
    <property type="match status" value="1"/>
</dbReference>
<dbReference type="GeneID" id="79390006"/>
<dbReference type="SUPFAM" id="SSF53335">
    <property type="entry name" value="S-adenosyl-L-methionine-dependent methyltransferases"/>
    <property type="match status" value="1"/>
</dbReference>
<dbReference type="KEGG" id="xeu:XSP_002703"/>